<reference evidence="3 4" key="1">
    <citation type="submission" date="2024-09" db="EMBL/GenBank/DDBJ databases">
        <title>Genome sequencing and assembly of Phytophthora oleae, isolate VK10A, causative agent of rot of olive drupes.</title>
        <authorList>
            <person name="Conti Taguali S."/>
            <person name="Riolo M."/>
            <person name="La Spada F."/>
            <person name="Cacciola S.O."/>
            <person name="Dionisio G."/>
        </authorList>
    </citation>
    <scope>NUCLEOTIDE SEQUENCE [LARGE SCALE GENOMIC DNA]</scope>
    <source>
        <strain evidence="3 4">VK10A</strain>
    </source>
</reference>
<dbReference type="InterPro" id="IPR037104">
    <property type="entry name" value="Annexin_sf"/>
</dbReference>
<evidence type="ECO:0000256" key="1">
    <source>
        <dbReference type="ARBA" id="ARBA00007831"/>
    </source>
</evidence>
<gene>
    <name evidence="3" type="ORF">V7S43_017770</name>
</gene>
<comment type="caution">
    <text evidence="3">The sequence shown here is derived from an EMBL/GenBank/DDBJ whole genome shotgun (WGS) entry which is preliminary data.</text>
</comment>
<dbReference type="EMBL" id="JBIMZQ010000066">
    <property type="protein sequence ID" value="KAL3657261.1"/>
    <property type="molecule type" value="Genomic_DNA"/>
</dbReference>
<dbReference type="Proteomes" id="UP001632037">
    <property type="component" value="Unassembled WGS sequence"/>
</dbReference>
<feature type="compositionally biased region" description="Basic and acidic residues" evidence="2">
    <location>
        <begin position="35"/>
        <end position="44"/>
    </location>
</feature>
<keyword evidence="4" id="KW-1185">Reference proteome</keyword>
<protein>
    <submittedName>
        <fullName evidence="3">Uncharacterized protein</fullName>
    </submittedName>
</protein>
<feature type="region of interest" description="Disordered" evidence="2">
    <location>
        <begin position="1"/>
        <end position="44"/>
    </location>
</feature>
<evidence type="ECO:0000313" key="4">
    <source>
        <dbReference type="Proteomes" id="UP001632037"/>
    </source>
</evidence>
<dbReference type="Gene3D" id="1.10.220.10">
    <property type="entry name" value="Annexin"/>
    <property type="match status" value="1"/>
</dbReference>
<evidence type="ECO:0000313" key="3">
    <source>
        <dbReference type="EMBL" id="KAL3657261.1"/>
    </source>
</evidence>
<proteinExistence type="inferred from homology"/>
<feature type="compositionally biased region" description="Basic and acidic residues" evidence="2">
    <location>
        <begin position="15"/>
        <end position="27"/>
    </location>
</feature>
<dbReference type="AlphaFoldDB" id="A0ABD3ESD5"/>
<accession>A0ABD3ESD5</accession>
<dbReference type="PANTHER" id="PTHR10502:SF102">
    <property type="entry name" value="ANNEXIN B11"/>
    <property type="match status" value="1"/>
</dbReference>
<comment type="similarity">
    <text evidence="1">Belongs to the annexin family.</text>
</comment>
<organism evidence="3 4">
    <name type="scientific">Phytophthora oleae</name>
    <dbReference type="NCBI Taxonomy" id="2107226"/>
    <lineage>
        <taxon>Eukaryota</taxon>
        <taxon>Sar</taxon>
        <taxon>Stramenopiles</taxon>
        <taxon>Oomycota</taxon>
        <taxon>Peronosporomycetes</taxon>
        <taxon>Peronosporales</taxon>
        <taxon>Peronosporaceae</taxon>
        <taxon>Phytophthora</taxon>
    </lineage>
</organism>
<evidence type="ECO:0000256" key="2">
    <source>
        <dbReference type="SAM" id="MobiDB-lite"/>
    </source>
</evidence>
<feature type="region of interest" description="Disordered" evidence="2">
    <location>
        <begin position="267"/>
        <end position="292"/>
    </location>
</feature>
<sequence>MQLTGVVRNSPRTVEINRAEEKSEKPKRSPPKQVTGDKEEDRRARHREVLPSAQCGSALPDLVVLPHPVHSNTEIALLKKTLAEKYGDDLVKIFNGELSGDLKKVILTAIRGKVADFDASVHTSAKAAADADALYKAGEGRMGTDETTFIHQHPVQDERHGRDRGGVLWRRQVRALLFLVRSVLEPVELLAELFETTLKSAGKNAYGLSTWVVRYYRLLVHIRIVYMRLYRQELRTRIEGVVSGEYRQLLLSVLDAAEAEFGASAEAEFGSSGSPSASGSASGSTSASAGVSSSSAVVSGSSAAVSGAAIGASVSVEG</sequence>
<dbReference type="PANTHER" id="PTHR10502">
    <property type="entry name" value="ANNEXIN"/>
    <property type="match status" value="1"/>
</dbReference>
<name>A0ABD3ESD5_9STRA</name>
<dbReference type="SUPFAM" id="SSF47874">
    <property type="entry name" value="Annexin"/>
    <property type="match status" value="1"/>
</dbReference>